<dbReference type="AlphaFoldDB" id="A0A1M7K4W7"/>
<proteinExistence type="predicted"/>
<keyword evidence="1" id="KW-0732">Signal</keyword>
<name>A0A1M7K4W7_9FLAO</name>
<dbReference type="EMBL" id="LT670848">
    <property type="protein sequence ID" value="SHM60033.1"/>
    <property type="molecule type" value="Genomic_DNA"/>
</dbReference>
<dbReference type="OrthoDB" id="7403807at2"/>
<dbReference type="STRING" id="143223.SAMN05878281_1239"/>
<evidence type="ECO:0000313" key="3">
    <source>
        <dbReference type="Proteomes" id="UP000190235"/>
    </source>
</evidence>
<gene>
    <name evidence="2" type="ORF">SAMN05878281_1239</name>
</gene>
<organism evidence="2 3">
    <name type="scientific">Salegentibacter salegens</name>
    <dbReference type="NCBI Taxonomy" id="143223"/>
    <lineage>
        <taxon>Bacteria</taxon>
        <taxon>Pseudomonadati</taxon>
        <taxon>Bacteroidota</taxon>
        <taxon>Flavobacteriia</taxon>
        <taxon>Flavobacteriales</taxon>
        <taxon>Flavobacteriaceae</taxon>
        <taxon>Salegentibacter</taxon>
    </lineage>
</organism>
<protein>
    <recommendedName>
        <fullName evidence="4">DUF4886 domain-containing protein</fullName>
    </recommendedName>
</protein>
<sequence length="281" mass="31332">MKSKTLLFSALAILVMSFTSKTADKTDTQAGDFNIEEDLLLVQYDSKTDVDDLHTIAGFATLLSDADFSEIKYHAVAGAYGIQEGLYVPPNDLFQLAFGNNWTDAHNNSKAAVEKVTEIAKTTLNAEGDIWIAEAGQSDFSAKLIKAIQKEFPEINTKQRIHLVQHSNWNEESTSPESLKFVKDHTNYHKIPDGNEVGNGTPGFRDPDYTQWKAKIKNPKLIEIWQLATDLANKYNGKDGRYNNEAISAGGMDFSDLAEVCWILGLENIEDTAHFFNLYAN</sequence>
<feature type="chain" id="PRO_5012794080" description="DUF4886 domain-containing protein" evidence="1">
    <location>
        <begin position="23"/>
        <end position="281"/>
    </location>
</feature>
<feature type="signal peptide" evidence="1">
    <location>
        <begin position="1"/>
        <end position="22"/>
    </location>
</feature>
<dbReference type="RefSeq" id="WP_079734450.1">
    <property type="nucleotide sequence ID" value="NZ_LT670848.1"/>
</dbReference>
<evidence type="ECO:0000256" key="1">
    <source>
        <dbReference type="SAM" id="SignalP"/>
    </source>
</evidence>
<evidence type="ECO:0000313" key="2">
    <source>
        <dbReference type="EMBL" id="SHM60033.1"/>
    </source>
</evidence>
<reference evidence="3" key="1">
    <citation type="submission" date="2016-11" db="EMBL/GenBank/DDBJ databases">
        <authorList>
            <person name="Varghese N."/>
            <person name="Submissions S."/>
        </authorList>
    </citation>
    <scope>NUCLEOTIDE SEQUENCE [LARGE SCALE GENOMIC DNA]</scope>
    <source>
        <strain evidence="3">ACAM 48</strain>
    </source>
</reference>
<dbReference type="Proteomes" id="UP000190235">
    <property type="component" value="Chromosome I"/>
</dbReference>
<keyword evidence="3" id="KW-1185">Reference proteome</keyword>
<evidence type="ECO:0008006" key="4">
    <source>
        <dbReference type="Google" id="ProtNLM"/>
    </source>
</evidence>
<accession>A0A1M7K4W7</accession>